<dbReference type="Pfam" id="PF25209">
    <property type="entry name" value="Phage_capsid_4"/>
    <property type="match status" value="1"/>
</dbReference>
<dbReference type="Proteomes" id="UP000249547">
    <property type="component" value="Unassembled WGS sequence"/>
</dbReference>
<evidence type="ECO:0000313" key="1">
    <source>
        <dbReference type="EMBL" id="RAJ00463.1"/>
    </source>
</evidence>
<name>A0A327QB84_9BACT</name>
<accession>A0A327QB84</accession>
<gene>
    <name evidence="1" type="ORF">LX64_04169</name>
</gene>
<comment type="caution">
    <text evidence="1">The sequence shown here is derived from an EMBL/GenBank/DDBJ whole genome shotgun (WGS) entry which is preliminary data.</text>
</comment>
<organism evidence="1 2">
    <name type="scientific">Chitinophaga skermanii</name>
    <dbReference type="NCBI Taxonomy" id="331697"/>
    <lineage>
        <taxon>Bacteria</taxon>
        <taxon>Pseudomonadati</taxon>
        <taxon>Bacteroidota</taxon>
        <taxon>Chitinophagia</taxon>
        <taxon>Chitinophagales</taxon>
        <taxon>Chitinophagaceae</taxon>
        <taxon>Chitinophaga</taxon>
    </lineage>
</organism>
<proteinExistence type="predicted"/>
<dbReference type="EMBL" id="QLLL01000008">
    <property type="protein sequence ID" value="RAJ00463.1"/>
    <property type="molecule type" value="Genomic_DNA"/>
</dbReference>
<reference evidence="1 2" key="1">
    <citation type="submission" date="2018-06" db="EMBL/GenBank/DDBJ databases">
        <title>Genomic Encyclopedia of Archaeal and Bacterial Type Strains, Phase II (KMG-II): from individual species to whole genera.</title>
        <authorList>
            <person name="Goeker M."/>
        </authorList>
    </citation>
    <scope>NUCLEOTIDE SEQUENCE [LARGE SCALE GENOMIC DNA]</scope>
    <source>
        <strain evidence="1 2">DSM 23857</strain>
    </source>
</reference>
<dbReference type="NCBIfam" id="NF045541">
    <property type="entry name" value="scaf_prot_MCP2"/>
    <property type="match status" value="1"/>
</dbReference>
<dbReference type="OrthoDB" id="9806592at2"/>
<keyword evidence="2" id="KW-1185">Reference proteome</keyword>
<evidence type="ECO:0000313" key="2">
    <source>
        <dbReference type="Proteomes" id="UP000249547"/>
    </source>
</evidence>
<protein>
    <submittedName>
        <fullName evidence="1">Mu-like prophage major head subunit gpT</fullName>
    </submittedName>
</protein>
<sequence>MPQLYYQRAFVDSNTIKITEDGNFFDVVFATETPVYRNGWDESFYEILSCNSVHIRAGRLENGVVPLLDNHARTKQLGIVTKYSIENNECRATIKFSTQEQFTGIWNDILAGIIRSISVGYNVHKYLREINGEGSAPNYRAIDWEPIEISLTPIPADYHASIREETTTQKPEIVMPSNNEHTERTQATEILTAERNRCTLIRNAARIAKMDVDFTDDLIERGLTIEQAREEIFNKMAEQSQAPTVNTAHVTADESEKTREAMTVALLHRAAPGSVPLIDQAHDYKYLTLLDFARRCIDQRGDKSNRYSPNEVVKRAFSSTDFPVLLHNAVERSIKKYYDGIDSDWKKIAKKTTAKDFKEKTGTEISGSTTFEEIKEGGEYKNAFIISSNQNKVQLKTFGRVIKVTRKTVINDDLEVFNELPRILAYAAENFQAQKVWSLVTQNAKSSDNVPLFHANHKNLFNHPLNEEGLNALRTSMKRQTQVTQEPIIAPKFLIVPIELQMKAEKMLTSEIASEKNDKNTMRNSFTPINTPWLTDPNVWYLCADPNLSNGLVYAYLEGEEGLHVEKEVDFNDDSLSTKARIDFDCTIWDHRSWTKSSIQ</sequence>
<dbReference type="AlphaFoldDB" id="A0A327QB84"/>
<dbReference type="RefSeq" id="WP_111599576.1">
    <property type="nucleotide sequence ID" value="NZ_QLLL01000008.1"/>
</dbReference>